<name>A0A0A9BJP5_ARUDO</name>
<reference evidence="1" key="1">
    <citation type="submission" date="2014-09" db="EMBL/GenBank/DDBJ databases">
        <authorList>
            <person name="Magalhaes I.L.F."/>
            <person name="Oliveira U."/>
            <person name="Santos F.R."/>
            <person name="Vidigal T.H.D.A."/>
            <person name="Brescovit A.D."/>
            <person name="Santos A.J."/>
        </authorList>
    </citation>
    <scope>NUCLEOTIDE SEQUENCE</scope>
    <source>
        <tissue evidence="1">Shoot tissue taken approximately 20 cm above the soil surface</tissue>
    </source>
</reference>
<dbReference type="EMBL" id="GBRH01235507">
    <property type="protein sequence ID" value="JAD62388.1"/>
    <property type="molecule type" value="Transcribed_RNA"/>
</dbReference>
<evidence type="ECO:0000313" key="1">
    <source>
        <dbReference type="EMBL" id="JAD62388.1"/>
    </source>
</evidence>
<accession>A0A0A9BJP5</accession>
<dbReference type="AlphaFoldDB" id="A0A0A9BJP5"/>
<protein>
    <submittedName>
        <fullName evidence="1">Uncharacterized protein</fullName>
    </submittedName>
</protein>
<proteinExistence type="predicted"/>
<organism evidence="1">
    <name type="scientific">Arundo donax</name>
    <name type="common">Giant reed</name>
    <name type="synonym">Donax arundinaceus</name>
    <dbReference type="NCBI Taxonomy" id="35708"/>
    <lineage>
        <taxon>Eukaryota</taxon>
        <taxon>Viridiplantae</taxon>
        <taxon>Streptophyta</taxon>
        <taxon>Embryophyta</taxon>
        <taxon>Tracheophyta</taxon>
        <taxon>Spermatophyta</taxon>
        <taxon>Magnoliopsida</taxon>
        <taxon>Liliopsida</taxon>
        <taxon>Poales</taxon>
        <taxon>Poaceae</taxon>
        <taxon>PACMAD clade</taxon>
        <taxon>Arundinoideae</taxon>
        <taxon>Arundineae</taxon>
        <taxon>Arundo</taxon>
    </lineage>
</organism>
<reference evidence="1" key="2">
    <citation type="journal article" date="2015" name="Data Brief">
        <title>Shoot transcriptome of the giant reed, Arundo donax.</title>
        <authorList>
            <person name="Barrero R.A."/>
            <person name="Guerrero F.D."/>
            <person name="Moolhuijzen P."/>
            <person name="Goolsby J.A."/>
            <person name="Tidwell J."/>
            <person name="Bellgard S.E."/>
            <person name="Bellgard M.I."/>
        </authorList>
    </citation>
    <scope>NUCLEOTIDE SEQUENCE</scope>
    <source>
        <tissue evidence="1">Shoot tissue taken approximately 20 cm above the soil surface</tissue>
    </source>
</reference>
<sequence>MKPFTDSDKDSHLSPPITWCWIFVYLS</sequence>